<keyword evidence="2" id="KW-1185">Reference proteome</keyword>
<dbReference type="Gene3D" id="3.40.50.300">
    <property type="entry name" value="P-loop containing nucleotide triphosphate hydrolases"/>
    <property type="match status" value="2"/>
</dbReference>
<sequence>MENVIVITGRKGSGKDTLVDHFIKNHKTKYKKIQKICFGDQLKKIAHQLFPWCPLNPSHEEKDKPIIHPRNKHNLSPRDIWLILCGFGSSKNMVYIDEYVLLNQTLKEWLPRIAAEKDTLFIFADLRHPWEYDFVTSNKLDIIKIVDITSNEVRNDQENIIDTFDVSDTFYNAKELRSLEKFVTMMELYCGE</sequence>
<gene>
    <name evidence="1" type="ORF">Kuja_1450</name>
</gene>
<dbReference type="EMBL" id="MN718199">
    <property type="protein sequence ID" value="QGZ16136.1"/>
    <property type="molecule type" value="Genomic_DNA"/>
</dbReference>
<protein>
    <submittedName>
        <fullName evidence="1">Uncharacterized protein</fullName>
    </submittedName>
</protein>
<reference evidence="1 2" key="1">
    <citation type="submission" date="2019-11" db="EMBL/GenBank/DDBJ databases">
        <title>Characterization of a novel member of the family Ackermannviridae.</title>
        <authorList>
            <person name="Maina A.N."/>
            <person name="Mwaura F.B."/>
            <person name="Jumba M."/>
        </authorList>
    </citation>
    <scope>NUCLEOTIDE SEQUENCE [LARGE SCALE GENOMIC DNA]</scope>
</reference>
<dbReference type="Proteomes" id="UP000433471">
    <property type="component" value="Segment"/>
</dbReference>
<name>A0A6B9JAY6_9CAUD</name>
<proteinExistence type="predicted"/>
<evidence type="ECO:0000313" key="2">
    <source>
        <dbReference type="Proteomes" id="UP000433471"/>
    </source>
</evidence>
<organism evidence="1 2">
    <name type="scientific">Vibrio phage vB_VchM_Kuja</name>
    <dbReference type="NCBI Taxonomy" id="2686437"/>
    <lineage>
        <taxon>Viruses</taxon>
        <taxon>Duplodnaviria</taxon>
        <taxon>Heunggongvirae</taxon>
        <taxon>Uroviricota</taxon>
        <taxon>Caudoviricetes</taxon>
        <taxon>Pantevenvirales</taxon>
        <taxon>Ackermannviridae</taxon>
        <taxon>Kujavirus</taxon>
        <taxon>Kujavirus kuja</taxon>
    </lineage>
</organism>
<dbReference type="InterPro" id="IPR027417">
    <property type="entry name" value="P-loop_NTPase"/>
</dbReference>
<evidence type="ECO:0000313" key="1">
    <source>
        <dbReference type="EMBL" id="QGZ16136.1"/>
    </source>
</evidence>
<accession>A0A6B9JAY6</accession>
<dbReference type="SUPFAM" id="SSF52540">
    <property type="entry name" value="P-loop containing nucleoside triphosphate hydrolases"/>
    <property type="match status" value="1"/>
</dbReference>